<dbReference type="EMBL" id="LGUC01000001">
    <property type="protein sequence ID" value="KPN31393.1"/>
    <property type="molecule type" value="Genomic_DNA"/>
</dbReference>
<dbReference type="Proteomes" id="UP000050535">
    <property type="component" value="Unassembled WGS sequence"/>
</dbReference>
<comment type="caution">
    <text evidence="1">The sequence shown here is derived from an EMBL/GenBank/DDBJ whole genome shotgun (WGS) entry which is preliminary data.</text>
</comment>
<dbReference type="AlphaFoldDB" id="A0A0P7H040"/>
<evidence type="ECO:0000313" key="2">
    <source>
        <dbReference type="Proteomes" id="UP000050535"/>
    </source>
</evidence>
<evidence type="ECO:0000313" key="1">
    <source>
        <dbReference type="EMBL" id="KPN31393.1"/>
    </source>
</evidence>
<name>A0A0P7H040_9EURY</name>
<gene>
    <name evidence="1" type="ORF">SY89_02138</name>
</gene>
<sequence length="89" mass="10431">MPTWEPQKAMTTLSYLKFKAGLWAEVDDLPDWVTNREPTYTEGRALSHESDRTYCEKEVWVGESLKYMIKWEPVAQKDLELAGMYAKIK</sequence>
<protein>
    <submittedName>
        <fullName evidence="1">Uncharacterized protein</fullName>
    </submittedName>
</protein>
<reference evidence="2" key="1">
    <citation type="submission" date="2013-11" db="EMBL/GenBank/DDBJ databases">
        <authorList>
            <person name="Hoang H.T."/>
            <person name="Killian M.L."/>
            <person name="Madson D.M."/>
            <person name="Arruda P.H.E."/>
            <person name="Sun D."/>
            <person name="Schwartz K.J."/>
            <person name="Yoon K."/>
        </authorList>
    </citation>
    <scope>NUCLEOTIDE SEQUENCE [LARGE SCALE GENOMIC DNA]</scope>
    <source>
        <strain evidence="2">CDK2</strain>
    </source>
</reference>
<keyword evidence="2" id="KW-1185">Reference proteome</keyword>
<proteinExistence type="predicted"/>
<accession>A0A0P7H040</accession>
<dbReference type="STRING" id="699431.SY89_02138"/>
<organism evidence="1 2">
    <name type="scientific">Halolamina pelagica</name>
    <dbReference type="NCBI Taxonomy" id="699431"/>
    <lineage>
        <taxon>Archaea</taxon>
        <taxon>Methanobacteriati</taxon>
        <taxon>Methanobacteriota</taxon>
        <taxon>Stenosarchaea group</taxon>
        <taxon>Halobacteria</taxon>
        <taxon>Halobacteriales</taxon>
        <taxon>Haloferacaceae</taxon>
    </lineage>
</organism>